<evidence type="ECO:0000256" key="2">
    <source>
        <dbReference type="ARBA" id="ARBA00019580"/>
    </source>
</evidence>
<accession>A0AAN7NXM2</accession>
<proteinExistence type="inferred from homology"/>
<organism evidence="3 4">
    <name type="scientific">Aquatica leii</name>
    <dbReference type="NCBI Taxonomy" id="1421715"/>
    <lineage>
        <taxon>Eukaryota</taxon>
        <taxon>Metazoa</taxon>
        <taxon>Ecdysozoa</taxon>
        <taxon>Arthropoda</taxon>
        <taxon>Hexapoda</taxon>
        <taxon>Insecta</taxon>
        <taxon>Pterygota</taxon>
        <taxon>Neoptera</taxon>
        <taxon>Endopterygota</taxon>
        <taxon>Coleoptera</taxon>
        <taxon>Polyphaga</taxon>
        <taxon>Elateriformia</taxon>
        <taxon>Elateroidea</taxon>
        <taxon>Lampyridae</taxon>
        <taxon>Luciolinae</taxon>
        <taxon>Aquatica</taxon>
    </lineage>
</organism>
<gene>
    <name evidence="3" type="ORF">RN001_016173</name>
</gene>
<sequence>MATVQIVSHVTSILNVMTTSDIFKDISSIWTRLFDHKVFLHGEIQFSLREYEQKRNDIEVDHLFSLLEKVADIKTTQINRLKESVDFSLLDVDKSLKEALVICNSINDLETTYQQDSATELARNSRKVEWERFIDSMSAHCEEIDTTFEEKQEELEKLYLDLENKLSVTSLPNL</sequence>
<evidence type="ECO:0000313" key="4">
    <source>
        <dbReference type="Proteomes" id="UP001353858"/>
    </source>
</evidence>
<dbReference type="EMBL" id="JARPUR010000008">
    <property type="protein sequence ID" value="KAK4872049.1"/>
    <property type="molecule type" value="Genomic_DNA"/>
</dbReference>
<dbReference type="InterPro" id="IPR017243">
    <property type="entry name" value="Bloc1s5"/>
</dbReference>
<name>A0AAN7NXM2_9COLE</name>
<dbReference type="Pfam" id="PF14942">
    <property type="entry name" value="Muted"/>
    <property type="match status" value="1"/>
</dbReference>
<dbReference type="PANTHER" id="PTHR31784:SF2">
    <property type="entry name" value="BIOGENESIS OF LYSOSOME-RELATED ORGANELLES COMPLEX 1 SUBUNIT 5"/>
    <property type="match status" value="1"/>
</dbReference>
<dbReference type="AlphaFoldDB" id="A0AAN7NXM2"/>
<dbReference type="GO" id="GO:0031083">
    <property type="term" value="C:BLOC-1 complex"/>
    <property type="evidence" value="ECO:0007669"/>
    <property type="project" value="InterPro"/>
</dbReference>
<reference evidence="4" key="1">
    <citation type="submission" date="2023-01" db="EMBL/GenBank/DDBJ databases">
        <title>Key to firefly adult light organ development and bioluminescence: homeobox transcription factors regulate luciferase expression and transportation to peroxisome.</title>
        <authorList>
            <person name="Fu X."/>
        </authorList>
    </citation>
    <scope>NUCLEOTIDE SEQUENCE [LARGE SCALE GENOMIC DNA]</scope>
</reference>
<evidence type="ECO:0000256" key="1">
    <source>
        <dbReference type="ARBA" id="ARBA00010754"/>
    </source>
</evidence>
<dbReference type="Proteomes" id="UP001353858">
    <property type="component" value="Unassembled WGS sequence"/>
</dbReference>
<keyword evidence="4" id="KW-1185">Reference proteome</keyword>
<comment type="similarity">
    <text evidence="1">Belongs to the BLOC1S5 family.</text>
</comment>
<protein>
    <recommendedName>
        <fullName evidence="2">Biogenesis of lysosome-related organelles complex 1 subunit 5</fullName>
    </recommendedName>
</protein>
<evidence type="ECO:0000313" key="3">
    <source>
        <dbReference type="EMBL" id="KAK4872049.1"/>
    </source>
</evidence>
<dbReference type="GO" id="GO:0030133">
    <property type="term" value="C:transport vesicle"/>
    <property type="evidence" value="ECO:0007669"/>
    <property type="project" value="InterPro"/>
</dbReference>
<dbReference type="PANTHER" id="PTHR31784">
    <property type="entry name" value="BIOGENESIS OF LYSOSOME-RELATED ORGANELLES COMPLEX 1 SUBUNIT 5"/>
    <property type="match status" value="1"/>
</dbReference>
<comment type="caution">
    <text evidence="3">The sequence shown here is derived from an EMBL/GenBank/DDBJ whole genome shotgun (WGS) entry which is preliminary data.</text>
</comment>